<dbReference type="Gene3D" id="2.10.25.140">
    <property type="match status" value="1"/>
</dbReference>
<dbReference type="Gene3D" id="2.60.40.3510">
    <property type="match status" value="1"/>
</dbReference>
<feature type="disulfide bond" evidence="8">
    <location>
        <begin position="170"/>
        <end position="179"/>
    </location>
</feature>
<feature type="region of interest" description="Disordered" evidence="10">
    <location>
        <begin position="363"/>
        <end position="506"/>
    </location>
</feature>
<feature type="transmembrane region" description="Helical" evidence="11">
    <location>
        <begin position="3484"/>
        <end position="3507"/>
    </location>
</feature>
<keyword evidence="2 9" id="KW-0245">EGF-like domain</keyword>
<feature type="region of interest" description="Disordered" evidence="10">
    <location>
        <begin position="3540"/>
        <end position="3561"/>
    </location>
</feature>
<name>A0A8W8NU98_MAGGI</name>
<keyword evidence="4 9" id="KW-0677">Repeat</keyword>
<sequence length="3561" mass="404763">MNGILFSVGFVTLFLLGVVESTGKLTIKLYSYDNVQGTTYNGACCDSDVKKCLLDKCDLKFDICVGKNRDVYDCTYGTKQVISHPNMNSIEFTDVFDFAITNSLKEDLYIRVNVTDQDSEEATDLVDAFHSKYSRTAFFNSSVAEYMDYFITGERTNNPTRLNFSLASYCDQNYYGEDCSINCVPEDFGCNGHYRCRADGAKICLPGWKGPNCDIQIPGGEGDCSFYKDANELLPSLWEGTYACPDGNSHTIQVNVTQRKVGSILMGAVLTFEGISTTATGTFGHRTLNIQSKENNKTVVLYANQPQNSLTTMDGDFEIDGHKCSVTLNMQKSYFNYCGTGTCVRYGQQKDEYYCCCANSNKASSTCETTTTAGVTSPTTTSTTTTPKTTTETPTTQKPTTQKPTTQKPTTKSTTPETTTTSTTTTTTQPTSPETTTSTPKPTTKQSTTESTTKSTTTKATTMPDTTEATTVTTKKSTTPPSTTTTTVASSPSTVVTTRKPVTPSTSPVQVFEDSFFINLLDNEIDSPMTDAIVDAYVEANTDKNLQKKNIEFPDRMLYSKHAYEKRKHRGELLSLVKYNISISGISATIKVPAKHDIQIQVRKQYTDNVRVYEVANNLLFPETFSFQLNVYGPGPGDNEMTLWEKFILDVYNAESNCSSQACQLNSVSIKCTDEYMDYEGREVTRLYIYIFTGILAHPPTNAGPYIRALQNHSAIKATFFSGSLDLHNLLWYRHHYDLFIEGSVDQRDLPEFVRRLQNAWYSAEPGYYCTLCNASIHRIEKYVGEHGESLTAIVYFFKVREIFSMPIMDEKYNYIQYIKLDKLTDVNGNQYRLYNGTKQYRYKHAYNLLIDGQIDPTDRSQFTAALKQAWLDYNASLTSITPSYLMEEYVSSTGDLVTNIVCFISLGNLDMDARLIPAPSMSWLHHWRMNQSNLVFTRAGGQAYQIYTKFSLSQLYLRTDLFSMYFEGYLKLENWIEIQKSLQNAWNSTNFSGKNISVKILRSSTYSVYFKRETVTMLWYSLRVDGKVVSPFTVLYSQRTLVYNISMVSLASRFPVYVLRDRLLDRGNQFTLYFTTKINYLDFDLGLKTQLLDIIKRKWRDSSNYKNLDLYIDFQEKVYGTDSMVLWKLVFYLTSNQREIHSEFVSSITHQLFQSEEIKGISGQLYHLYKGQMSSTWLSYNSHFSLTFGSEVSRLDWLKVKQTLSSQWCRNRFVCGNGQDVSITIKEQEQYWNDISRQWNWHLVYFVHYKNHLISSQSHSSIDTSKLDFSWTNVYNGTYHLVKASGGWWKFSRSFHLWTEEHLTINTEAMDKIRLVLLQAWYKMNVRSDLKTCNCISIHILPQQRYYAGNGKSLWKLTYFILYKGKVVMDAHLWPALNTTLIDWSTVTSQEVKVKTDIDLYYYLYMLKFSLNHKLSISEYGKVEKALTQEYTIKHPECGCHVSIAHQEEVIDSQGKSSWVVYYHLVKNGTYQNPSSYTPINWGLFSSKHNFTSVDGHKLDFSWSWYGSHKFVGYSQSGGLFLQTWVPPSLYGKFAAWLEWYYQRYFKDSSVHVEMTNTTREYKKTDGSSVWHLPFILKVNGSIVTPPSINSTTFETTFNTTSQWKQKFTLVHTDEVTDKHKVFSILFNHKVSEPAKEEIKKAIIATFVQQHPGVNSSLLNLTFGSQQETFSSKDNKTTGKSSSWELSYTISVGGSTVDSSSTTSLNTSLLTSNLNVTGPNNVKYRVITNTEAHTYIAASRVSSLYVKSFVSVEDIKKMEEKIAIAWKQQYNISEEVKVTFIRQKQYMNNNGEAVWKWDYTLSLNSSHLVRAEIPPVDHTHLQGTVGSLVSVTGRKYQLVRSSVNFLDYRMHFPLYLTSKMAKGNKDDFKKSLEEAWAKKGLGAVSVQIVTQEEIIDKTTCVSSWKLVYFLKHKSSNAVVDSRVTENINATHLFPVVGPRGVYRYRTHLDVSQHLSKSMSKYITINTKLDIKGRATLGRAVTEVLKSSITETTLKNLVSVEIAGQEEYFTKQNGRAWKILYFVRLGGDYVPATSLVSIDQNRLVALLSNFTTSHNQRFQLIKEIDLQHSYRNAFSVYFTSKVAVAHFLRIQQSIVKTWEKSTVYTQCNCLGIDNITENHQEEVINSHGVSYWKLNYFLKRSNGSVVESMTHIPLNLDEFSKALTNVTNVKGKPYQVKVITGTVVRSRMMFSFHMTTEIGYMHREKFQSSIKAAWIRMQPDTLKAGEISVRIYRNTRFVDILKRNAVWQVDYVIEKSSSKVDPLELPLLPIAELQKNLTFHNPRGVLYQVVDTPTGLVDYRMHFGLFVSMEVKSTDFVHFSSALEHYWASKDGYRNISAAVYFQERYVNSYGKMLWKMVIFVKKGGAYLDSRTSENVNTTHLQGSITAVDSRGHKYQLVEDRSNTLRRYDAGFSFLLSRTVLRSDLIHVSNAIKETWTQTEVGLRNMTVEVISQENYYTSKMGLTSKILYFLSVDGIWVDSGMLGNVNATILQQKLTSLSTSHKYELVVVAKEDLYRYEWLFTLDLLVPLLSVDYRKMESQLAAAWMADNSTNFRNLTIKILHQESLISGQGVPVYRILYFMNGDSKVQRATQRSALSSSMLTRNVTLQKPGASYKYIDKLYGGGSDLFRYTDLFSLHFRDRVANYSLLESQIKEAWNSTVNVEGEKIAKVSIVGQEKILLKNGDSAFQLLYHVESRNQDYTINRPLILGPSHDALVKHVKVEGPTGVAKRVLNVTEGFRMSQVFSVVVNRQVFMSDQSKFESSLLHSLKNQWSDVSSELSFTVRSKERVVDKSSRKILWRYSYVVTSNGHALDVSRHYGVSSTTLTSNLNFTSPSKGNYAAVNTEVGSYKEMFSLQVENIQSTLKTQKILEELRKIWTGNVHVAGNLLREEYLSIEGAPVTKLSYFVEKSSGLPVYPSITKPPVYDSLATSVGVRLFTGKSSLRYSDCFRLYVGLPQWTVDRSSVKKALTQVWTTHSPATKNITINLINGMDAFVGRYGLRLSALLYTISYQSAGQTRVMTPDITIHPESEKVQTALSSQKSKLTIYRSTPLRARSLFQVSLIHKRNVTMSVSHVQRLSVMIKAAWNSMVQNKVETAIVYTQAYRTLNGRSQITRLYYHVQQNNQTVEPWEDKVQPAKFHENLAKLLQNDSSLRDDFMMSSQAETKVYTLFVQGHQKDFSDIRTAIQKSWQSSITGSVVVTTHGSHKYVSDEWRDVTKLSYIVTVNGSSPETLKISPPSFDTMEAELKKVNKAQCPCYAKKAQKEYLLGTKTSIKVNKVQEAIMSAWTSKNPGIQGQKLTVRIKDVTSRQKRETDSATIKTKLVGKDNKEITPVHYMVALDGHDPDPTFVDTPTSNDLAQPLNQAGAPPCGCSPKLAGSFQLKGATNPSDKGKITDAIADAFAKENKDVNKKDIKADAKLNNTKSNGEDVTVVDYTVQRSDDEAVENLRSPKRVDLERSLSTVGKTLYSKAPAPPPEEEDDKKLAIYIAVGVVAFIILVMIICYVAYIRRRRKKGNLLKREQTVKENNFFDTEHFSEPAASHMYENPQYEPSPVKQDLRNV</sequence>
<keyword evidence="1 9" id="KW-0217">Developmental protein</keyword>
<dbReference type="PANTHER" id="PTHR16021:SF13">
    <property type="entry name" value="ETS DOMAIN-CONTAINING PROTEIN-RELATED"/>
    <property type="match status" value="1"/>
</dbReference>
<reference evidence="14" key="1">
    <citation type="submission" date="2022-08" db="UniProtKB">
        <authorList>
            <consortium name="EnsemblMetazoa"/>
        </authorList>
    </citation>
    <scope>IDENTIFICATION</scope>
    <source>
        <strain evidence="14">05x7-T-G4-1.051#20</strain>
    </source>
</reference>
<keyword evidence="7" id="KW-0325">Glycoprotein</keyword>
<protein>
    <recommendedName>
        <fullName evidence="9">Delta-like protein</fullName>
    </recommendedName>
</protein>
<keyword evidence="9 11" id="KW-0472">Membrane</keyword>
<dbReference type="InterPro" id="IPR052660">
    <property type="entry name" value="Erythrocyte_Invasion_ImmMod"/>
</dbReference>
<organism evidence="14 15">
    <name type="scientific">Magallana gigas</name>
    <name type="common">Pacific oyster</name>
    <name type="synonym">Crassostrea gigas</name>
    <dbReference type="NCBI Taxonomy" id="29159"/>
    <lineage>
        <taxon>Eukaryota</taxon>
        <taxon>Metazoa</taxon>
        <taxon>Spiralia</taxon>
        <taxon>Lophotrochozoa</taxon>
        <taxon>Mollusca</taxon>
        <taxon>Bivalvia</taxon>
        <taxon>Autobranchia</taxon>
        <taxon>Pteriomorphia</taxon>
        <taxon>Ostreida</taxon>
        <taxon>Ostreoidea</taxon>
        <taxon>Ostreidae</taxon>
        <taxon>Magallana</taxon>
    </lineage>
</organism>
<feature type="domain" description="DSL" evidence="13">
    <location>
        <begin position="168"/>
        <end position="213"/>
    </location>
</feature>
<dbReference type="Pfam" id="PF07657">
    <property type="entry name" value="MNNL"/>
    <property type="match status" value="1"/>
</dbReference>
<accession>A0A8W8NU98</accession>
<comment type="function">
    <text evidence="9">Putative Notch ligand involved in the mediation of Notch signaling.</text>
</comment>
<keyword evidence="15" id="KW-1185">Reference proteome</keyword>
<feature type="signal peptide" evidence="12">
    <location>
        <begin position="1"/>
        <end position="21"/>
    </location>
</feature>
<evidence type="ECO:0000313" key="14">
    <source>
        <dbReference type="EnsemblMetazoa" id="G822.1:cds"/>
    </source>
</evidence>
<dbReference type="PANTHER" id="PTHR16021">
    <property type="entry name" value="MANSC DOMAIN CONTAINING PROTEIN 1"/>
    <property type="match status" value="1"/>
</dbReference>
<evidence type="ECO:0000256" key="12">
    <source>
        <dbReference type="SAM" id="SignalP"/>
    </source>
</evidence>
<evidence type="ECO:0000256" key="10">
    <source>
        <dbReference type="SAM" id="MobiDB-lite"/>
    </source>
</evidence>
<evidence type="ECO:0000256" key="4">
    <source>
        <dbReference type="ARBA" id="ARBA00022737"/>
    </source>
</evidence>
<evidence type="ECO:0000256" key="8">
    <source>
        <dbReference type="PROSITE-ProRule" id="PRU00377"/>
    </source>
</evidence>
<dbReference type="GO" id="GO:0016020">
    <property type="term" value="C:membrane"/>
    <property type="evidence" value="ECO:0007669"/>
    <property type="project" value="UniProtKB-SubCell"/>
</dbReference>
<keyword evidence="3 9" id="KW-0812">Transmembrane</keyword>
<evidence type="ECO:0000313" key="15">
    <source>
        <dbReference type="Proteomes" id="UP000005408"/>
    </source>
</evidence>
<evidence type="ECO:0000256" key="11">
    <source>
        <dbReference type="SAM" id="Phobius"/>
    </source>
</evidence>
<comment type="caution">
    <text evidence="8">Lacks conserved residue(s) required for the propagation of feature annotation.</text>
</comment>
<evidence type="ECO:0000256" key="3">
    <source>
        <dbReference type="ARBA" id="ARBA00022692"/>
    </source>
</evidence>
<dbReference type="SMART" id="SM00051">
    <property type="entry name" value="DSL"/>
    <property type="match status" value="1"/>
</dbReference>
<keyword evidence="9 12" id="KW-0732">Signal</keyword>
<evidence type="ECO:0000256" key="5">
    <source>
        <dbReference type="ARBA" id="ARBA00022989"/>
    </source>
</evidence>
<comment type="subcellular location">
    <subcellularLocation>
        <location evidence="9">Membrane</location>
        <topology evidence="9">Single-pass type I membrane protein</topology>
    </subcellularLocation>
</comment>
<dbReference type="Pfam" id="PF01414">
    <property type="entry name" value="DSL"/>
    <property type="match status" value="1"/>
</dbReference>
<evidence type="ECO:0000256" key="6">
    <source>
        <dbReference type="ARBA" id="ARBA00023157"/>
    </source>
</evidence>
<dbReference type="InterPro" id="IPR011651">
    <property type="entry name" value="Notch_ligand_N"/>
</dbReference>
<dbReference type="InterPro" id="IPR001774">
    <property type="entry name" value="DSL"/>
</dbReference>
<dbReference type="PROSITE" id="PS51051">
    <property type="entry name" value="DSL"/>
    <property type="match status" value="1"/>
</dbReference>
<evidence type="ECO:0000256" key="9">
    <source>
        <dbReference type="RuleBase" id="RU280815"/>
    </source>
</evidence>
<feature type="compositionally biased region" description="Low complexity" evidence="10">
    <location>
        <begin position="369"/>
        <end position="498"/>
    </location>
</feature>
<keyword evidence="6 8" id="KW-1015">Disulfide bond</keyword>
<dbReference type="EnsemblMetazoa" id="G822.1">
    <property type="protein sequence ID" value="G822.1:cds"/>
    <property type="gene ID" value="G822"/>
</dbReference>
<dbReference type="Proteomes" id="UP000005408">
    <property type="component" value="Unassembled WGS sequence"/>
</dbReference>
<dbReference type="GO" id="GO:0007219">
    <property type="term" value="P:Notch signaling pathway"/>
    <property type="evidence" value="ECO:0007669"/>
    <property type="project" value="InterPro"/>
</dbReference>
<feature type="chain" id="PRO_5036481895" description="Delta-like protein" evidence="12">
    <location>
        <begin position="22"/>
        <end position="3561"/>
    </location>
</feature>
<feature type="disulfide bond" evidence="8">
    <location>
        <begin position="204"/>
        <end position="213"/>
    </location>
</feature>
<evidence type="ECO:0000259" key="13">
    <source>
        <dbReference type="PROSITE" id="PS51051"/>
    </source>
</evidence>
<proteinExistence type="predicted"/>
<evidence type="ECO:0000256" key="2">
    <source>
        <dbReference type="ARBA" id="ARBA00022536"/>
    </source>
</evidence>
<keyword evidence="5 9" id="KW-1133">Transmembrane helix</keyword>
<evidence type="ECO:0000256" key="1">
    <source>
        <dbReference type="ARBA" id="ARBA00022473"/>
    </source>
</evidence>
<evidence type="ECO:0000256" key="7">
    <source>
        <dbReference type="ARBA" id="ARBA00023180"/>
    </source>
</evidence>